<feature type="transmembrane region" description="Helical" evidence="7">
    <location>
        <begin position="81"/>
        <end position="101"/>
    </location>
</feature>
<dbReference type="NCBIfam" id="TIGR01297">
    <property type="entry name" value="CDF"/>
    <property type="match status" value="1"/>
</dbReference>
<evidence type="ECO:0000313" key="11">
    <source>
        <dbReference type="Proteomes" id="UP000639396"/>
    </source>
</evidence>
<accession>A0A927C6U1</accession>
<evidence type="ECO:0000256" key="6">
    <source>
        <dbReference type="ARBA" id="ARBA00023136"/>
    </source>
</evidence>
<dbReference type="RefSeq" id="WP_190924667.1">
    <property type="nucleotide sequence ID" value="NZ_JACXJA010000003.1"/>
</dbReference>
<sequence length="316" mass="34421">MSEQRFEKAQFAAWLSIIGNIALAVLKGIFGWLSGSKALLADAANSASDVAGSIAVLIGLKAARRAPDRDHPYGHGKAESVSAIIVSVLLLLVGLEIGINSVKTMYAGVTQAPEEFALIAIGISIVVKEFLFHYNFRLGKKLSSQALIASAWDHRTDVMSSVAVLIGVGGAVLGAYMNQPLLYYLDPLAGLFVALLVLRMGYKLVMESVHKTIDHVLHKEDTEELLDTAQRVKGVITVNELRAREHGHYVIVDIKISVNPRITVSEGHDIGKAVKHQLLSKFSHVSDVFIHVNPYDPGYPYKDVSSEHPDFPTLLH</sequence>
<dbReference type="Gene3D" id="3.30.70.1350">
    <property type="entry name" value="Cation efflux protein, cytoplasmic domain"/>
    <property type="match status" value="1"/>
</dbReference>
<feature type="transmembrane region" description="Helical" evidence="7">
    <location>
        <begin position="12"/>
        <end position="33"/>
    </location>
</feature>
<comment type="similarity">
    <text evidence="2">Belongs to the cation diffusion facilitator (CDF) transporter (TC 2.A.4) family.</text>
</comment>
<dbReference type="SUPFAM" id="SSF161111">
    <property type="entry name" value="Cation efflux protein transmembrane domain-like"/>
    <property type="match status" value="1"/>
</dbReference>
<dbReference type="InterPro" id="IPR002524">
    <property type="entry name" value="Cation_efflux"/>
</dbReference>
<evidence type="ECO:0000256" key="2">
    <source>
        <dbReference type="ARBA" id="ARBA00008114"/>
    </source>
</evidence>
<keyword evidence="11" id="KW-1185">Reference proteome</keyword>
<dbReference type="InterPro" id="IPR027469">
    <property type="entry name" value="Cation_efflux_TMD_sf"/>
</dbReference>
<dbReference type="AlphaFoldDB" id="A0A927C6U1"/>
<dbReference type="EMBL" id="JACXJA010000003">
    <property type="protein sequence ID" value="MBD2861042.1"/>
    <property type="molecule type" value="Genomic_DNA"/>
</dbReference>
<feature type="domain" description="Cation efflux protein cytoplasmic" evidence="9">
    <location>
        <begin position="218"/>
        <end position="295"/>
    </location>
</feature>
<evidence type="ECO:0000259" key="8">
    <source>
        <dbReference type="Pfam" id="PF01545"/>
    </source>
</evidence>
<dbReference type="Gene3D" id="1.20.1510.10">
    <property type="entry name" value="Cation efflux protein transmembrane domain"/>
    <property type="match status" value="1"/>
</dbReference>
<reference evidence="10" key="1">
    <citation type="submission" date="2020-09" db="EMBL/GenBank/DDBJ databases">
        <title>A novel bacterium of genus Paenibacillus, isolated from South China Sea.</title>
        <authorList>
            <person name="Huang H."/>
            <person name="Mo K."/>
            <person name="Hu Y."/>
        </authorList>
    </citation>
    <scope>NUCLEOTIDE SEQUENCE</scope>
    <source>
        <strain evidence="10">IB182363</strain>
    </source>
</reference>
<dbReference type="PANTHER" id="PTHR43840:SF15">
    <property type="entry name" value="MITOCHONDRIAL METAL TRANSPORTER 1-RELATED"/>
    <property type="match status" value="1"/>
</dbReference>
<evidence type="ECO:0000256" key="3">
    <source>
        <dbReference type="ARBA" id="ARBA00022448"/>
    </source>
</evidence>
<evidence type="ECO:0000256" key="1">
    <source>
        <dbReference type="ARBA" id="ARBA00004141"/>
    </source>
</evidence>
<dbReference type="Proteomes" id="UP000639396">
    <property type="component" value="Unassembled WGS sequence"/>
</dbReference>
<feature type="transmembrane region" description="Helical" evidence="7">
    <location>
        <begin position="157"/>
        <end position="176"/>
    </location>
</feature>
<dbReference type="PANTHER" id="PTHR43840">
    <property type="entry name" value="MITOCHONDRIAL METAL TRANSPORTER 1-RELATED"/>
    <property type="match status" value="1"/>
</dbReference>
<dbReference type="InterPro" id="IPR050291">
    <property type="entry name" value="CDF_Transporter"/>
</dbReference>
<dbReference type="GO" id="GO:0016020">
    <property type="term" value="C:membrane"/>
    <property type="evidence" value="ECO:0007669"/>
    <property type="project" value="UniProtKB-SubCell"/>
</dbReference>
<evidence type="ECO:0000256" key="5">
    <source>
        <dbReference type="ARBA" id="ARBA00022989"/>
    </source>
</evidence>
<dbReference type="GO" id="GO:0008324">
    <property type="term" value="F:monoatomic cation transmembrane transporter activity"/>
    <property type="evidence" value="ECO:0007669"/>
    <property type="project" value="InterPro"/>
</dbReference>
<keyword evidence="6 7" id="KW-0472">Membrane</keyword>
<dbReference type="Pfam" id="PF01545">
    <property type="entry name" value="Cation_efflux"/>
    <property type="match status" value="1"/>
</dbReference>
<evidence type="ECO:0000259" key="9">
    <source>
        <dbReference type="Pfam" id="PF16916"/>
    </source>
</evidence>
<dbReference type="FunFam" id="1.20.1510.10:FF:000006">
    <property type="entry name" value="Divalent cation efflux transporter"/>
    <property type="match status" value="1"/>
</dbReference>
<dbReference type="SUPFAM" id="SSF160240">
    <property type="entry name" value="Cation efflux protein cytoplasmic domain-like"/>
    <property type="match status" value="1"/>
</dbReference>
<proteinExistence type="inferred from homology"/>
<protein>
    <submittedName>
        <fullName evidence="10">Cation transporter</fullName>
    </submittedName>
</protein>
<keyword evidence="4 7" id="KW-0812">Transmembrane</keyword>
<gene>
    <name evidence="10" type="ORF">IDH45_03450</name>
</gene>
<organism evidence="10 11">
    <name type="scientific">Paenibacillus oceani</name>
    <dbReference type="NCBI Taxonomy" id="2772510"/>
    <lineage>
        <taxon>Bacteria</taxon>
        <taxon>Bacillati</taxon>
        <taxon>Bacillota</taxon>
        <taxon>Bacilli</taxon>
        <taxon>Bacillales</taxon>
        <taxon>Paenibacillaceae</taxon>
        <taxon>Paenibacillus</taxon>
    </lineage>
</organism>
<evidence type="ECO:0000256" key="7">
    <source>
        <dbReference type="SAM" id="Phobius"/>
    </source>
</evidence>
<keyword evidence="5 7" id="KW-1133">Transmembrane helix</keyword>
<comment type="caution">
    <text evidence="10">The sequence shown here is derived from an EMBL/GenBank/DDBJ whole genome shotgun (WGS) entry which is preliminary data.</text>
</comment>
<feature type="transmembrane region" description="Helical" evidence="7">
    <location>
        <begin position="182"/>
        <end position="202"/>
    </location>
</feature>
<feature type="domain" description="Cation efflux protein transmembrane" evidence="8">
    <location>
        <begin position="14"/>
        <end position="209"/>
    </location>
</feature>
<dbReference type="InterPro" id="IPR027470">
    <property type="entry name" value="Cation_efflux_CTD"/>
</dbReference>
<dbReference type="InterPro" id="IPR058533">
    <property type="entry name" value="Cation_efflux_TM"/>
</dbReference>
<feature type="transmembrane region" description="Helical" evidence="7">
    <location>
        <begin position="39"/>
        <end position="60"/>
    </location>
</feature>
<comment type="subcellular location">
    <subcellularLocation>
        <location evidence="1">Membrane</location>
        <topology evidence="1">Multi-pass membrane protein</topology>
    </subcellularLocation>
</comment>
<feature type="transmembrane region" description="Helical" evidence="7">
    <location>
        <begin position="116"/>
        <end position="136"/>
    </location>
</feature>
<dbReference type="Pfam" id="PF16916">
    <property type="entry name" value="ZT_dimer"/>
    <property type="match status" value="1"/>
</dbReference>
<dbReference type="InterPro" id="IPR036837">
    <property type="entry name" value="Cation_efflux_CTD_sf"/>
</dbReference>
<name>A0A927C6U1_9BACL</name>
<keyword evidence="3" id="KW-0813">Transport</keyword>
<evidence type="ECO:0000256" key="4">
    <source>
        <dbReference type="ARBA" id="ARBA00022692"/>
    </source>
</evidence>
<evidence type="ECO:0000313" key="10">
    <source>
        <dbReference type="EMBL" id="MBD2861042.1"/>
    </source>
</evidence>